<evidence type="ECO:0000313" key="4">
    <source>
        <dbReference type="Proteomes" id="UP000295050"/>
    </source>
</evidence>
<comment type="caution">
    <text evidence="3">The sequence shown here is derived from an EMBL/GenBank/DDBJ whole genome shotgun (WGS) entry which is preliminary data.</text>
</comment>
<dbReference type="PANTHER" id="PTHR30035">
    <property type="entry name" value="LIPOPROTEIN VACJ-RELATED"/>
    <property type="match status" value="1"/>
</dbReference>
<keyword evidence="3" id="KW-0449">Lipoprotein</keyword>
<dbReference type="PANTHER" id="PTHR30035:SF3">
    <property type="entry name" value="INTERMEMBRANE PHOSPHOLIPID TRANSPORT SYSTEM LIPOPROTEIN MLAA"/>
    <property type="match status" value="1"/>
</dbReference>
<dbReference type="PRINTS" id="PR01805">
    <property type="entry name" value="VACJLIPOPROT"/>
</dbReference>
<sequence>MRVALVIRRPAWFPCAQSVIDDVFFPVRTHGVRHSRYSILAVAGMVALAACTPHDGTNEFNDPYEARNRAVHDFNKDVDRGIVRPLASGYGRAVPGPLREGIGNFAGNLSLPGKMANSLLQLRPGDAVENGVRFLVNTTIGIGGLFDPATRMGAPEVETDFGETLHVWGFPEGAYVELPFLGPSTERDTVGLIVDMALDPLGSALGPDERWIGRGTSVGAGLNKRFTYSGTIDEVLYDSADSYAQLRIGYLQKRRHELGRDAMPDYFDPYDDPYATPYADAYATPLEATDAQ</sequence>
<dbReference type="EMBL" id="SLXU01000013">
    <property type="protein sequence ID" value="TCP60050.1"/>
    <property type="molecule type" value="Genomic_DNA"/>
</dbReference>
<name>A0A4R2R9X7_9RHOB</name>
<accession>A0A4R2R9X7</accession>
<dbReference type="AlphaFoldDB" id="A0A4R2R9X7"/>
<keyword evidence="4" id="KW-1185">Reference proteome</keyword>
<dbReference type="Pfam" id="PF04333">
    <property type="entry name" value="MlaA"/>
    <property type="match status" value="1"/>
</dbReference>
<dbReference type="InterPro" id="IPR007428">
    <property type="entry name" value="MlaA"/>
</dbReference>
<proteinExistence type="inferred from homology"/>
<evidence type="ECO:0000256" key="2">
    <source>
        <dbReference type="ARBA" id="ARBA00022729"/>
    </source>
</evidence>
<keyword evidence="2" id="KW-0732">Signal</keyword>
<comment type="similarity">
    <text evidence="1">Belongs to the MlaA family.</text>
</comment>
<dbReference type="GO" id="GO:0016020">
    <property type="term" value="C:membrane"/>
    <property type="evidence" value="ECO:0007669"/>
    <property type="project" value="InterPro"/>
</dbReference>
<dbReference type="Proteomes" id="UP000295050">
    <property type="component" value="Unassembled WGS sequence"/>
</dbReference>
<organism evidence="3 4">
    <name type="scientific">Rhodovulum bhavnagarense</name>
    <dbReference type="NCBI Taxonomy" id="992286"/>
    <lineage>
        <taxon>Bacteria</taxon>
        <taxon>Pseudomonadati</taxon>
        <taxon>Pseudomonadota</taxon>
        <taxon>Alphaproteobacteria</taxon>
        <taxon>Rhodobacterales</taxon>
        <taxon>Paracoccaceae</taxon>
        <taxon>Rhodovulum</taxon>
    </lineage>
</organism>
<evidence type="ECO:0000256" key="1">
    <source>
        <dbReference type="ARBA" id="ARBA00010634"/>
    </source>
</evidence>
<evidence type="ECO:0000313" key="3">
    <source>
        <dbReference type="EMBL" id="TCP60050.1"/>
    </source>
</evidence>
<reference evidence="3 4" key="1">
    <citation type="submission" date="2019-03" db="EMBL/GenBank/DDBJ databases">
        <title>Genomic Encyclopedia of Type Strains, Phase IV (KMG-IV): sequencing the most valuable type-strain genomes for metagenomic binning, comparative biology and taxonomic classification.</title>
        <authorList>
            <person name="Goeker M."/>
        </authorList>
    </citation>
    <scope>NUCLEOTIDE SEQUENCE [LARGE SCALE GENOMIC DNA]</scope>
    <source>
        <strain evidence="3 4">DSM 24766</strain>
    </source>
</reference>
<dbReference type="OrthoDB" id="9785326at2"/>
<dbReference type="GO" id="GO:0120010">
    <property type="term" value="P:intermembrane phospholipid transfer"/>
    <property type="evidence" value="ECO:0007669"/>
    <property type="project" value="TreeGrafter"/>
</dbReference>
<gene>
    <name evidence="3" type="ORF">EV663_11346</name>
</gene>
<protein>
    <submittedName>
        <fullName evidence="3">Phospholipid-binding lipoprotein MlaA</fullName>
    </submittedName>
</protein>